<protein>
    <submittedName>
        <fullName evidence="2">(Mediterranean fruit fly) hypothetical protein</fullName>
    </submittedName>
</protein>
<evidence type="ECO:0000256" key="1">
    <source>
        <dbReference type="SAM" id="Phobius"/>
    </source>
</evidence>
<dbReference type="Proteomes" id="UP000606786">
    <property type="component" value="Unassembled WGS sequence"/>
</dbReference>
<keyword evidence="1" id="KW-1133">Transmembrane helix</keyword>
<evidence type="ECO:0000313" key="3">
    <source>
        <dbReference type="Proteomes" id="UP000606786"/>
    </source>
</evidence>
<name>A0A811U1J8_CERCA</name>
<organism evidence="2 3">
    <name type="scientific">Ceratitis capitata</name>
    <name type="common">Mediterranean fruit fly</name>
    <name type="synonym">Tephritis capitata</name>
    <dbReference type="NCBI Taxonomy" id="7213"/>
    <lineage>
        <taxon>Eukaryota</taxon>
        <taxon>Metazoa</taxon>
        <taxon>Ecdysozoa</taxon>
        <taxon>Arthropoda</taxon>
        <taxon>Hexapoda</taxon>
        <taxon>Insecta</taxon>
        <taxon>Pterygota</taxon>
        <taxon>Neoptera</taxon>
        <taxon>Endopterygota</taxon>
        <taxon>Diptera</taxon>
        <taxon>Brachycera</taxon>
        <taxon>Muscomorpha</taxon>
        <taxon>Tephritoidea</taxon>
        <taxon>Tephritidae</taxon>
        <taxon>Ceratitis</taxon>
        <taxon>Ceratitis</taxon>
    </lineage>
</organism>
<accession>A0A811U1J8</accession>
<keyword evidence="1" id="KW-0472">Membrane</keyword>
<gene>
    <name evidence="2" type="ORF">CCAP1982_LOCUS1100</name>
</gene>
<feature type="transmembrane region" description="Helical" evidence="1">
    <location>
        <begin position="31"/>
        <end position="51"/>
    </location>
</feature>
<dbReference type="EMBL" id="CAJHJT010000001">
    <property type="protein sequence ID" value="CAD6992230.1"/>
    <property type="molecule type" value="Genomic_DNA"/>
</dbReference>
<keyword evidence="1" id="KW-0812">Transmembrane</keyword>
<dbReference type="AlphaFoldDB" id="A0A811U1J8"/>
<reference evidence="2" key="1">
    <citation type="submission" date="2020-11" db="EMBL/GenBank/DDBJ databases">
        <authorList>
            <person name="Whitehead M."/>
        </authorList>
    </citation>
    <scope>NUCLEOTIDE SEQUENCE</scope>
    <source>
        <strain evidence="2">EGII</strain>
    </source>
</reference>
<sequence>MVRMWGIKASVELQSAEFLEESQTSNYKMSAAKYLIVMALLVFCLFCQEAVAHHFGKIGHEVHKAAHKVDKVASHINKAKHAIEVGGAVAGVIAGAAAAA</sequence>
<dbReference type="OrthoDB" id="7410372at2759"/>
<comment type="caution">
    <text evidence="2">The sequence shown here is derived from an EMBL/GenBank/DDBJ whole genome shotgun (WGS) entry which is preliminary data.</text>
</comment>
<proteinExistence type="predicted"/>
<keyword evidence="3" id="KW-1185">Reference proteome</keyword>
<evidence type="ECO:0000313" key="2">
    <source>
        <dbReference type="EMBL" id="CAD6992230.1"/>
    </source>
</evidence>